<dbReference type="InterPro" id="IPR036028">
    <property type="entry name" value="SH3-like_dom_sf"/>
</dbReference>
<dbReference type="Pfam" id="PF00018">
    <property type="entry name" value="SH3_1"/>
    <property type="match status" value="1"/>
</dbReference>
<protein>
    <recommendedName>
        <fullName evidence="4">SH3 domain-containing protein</fullName>
    </recommendedName>
</protein>
<dbReference type="GO" id="GO:0006897">
    <property type="term" value="P:endocytosis"/>
    <property type="evidence" value="ECO:0007669"/>
    <property type="project" value="InterPro"/>
</dbReference>
<dbReference type="Gene3D" id="2.30.30.40">
    <property type="entry name" value="SH3 Domains"/>
    <property type="match status" value="1"/>
</dbReference>
<dbReference type="InterPro" id="IPR001452">
    <property type="entry name" value="SH3_domain"/>
</dbReference>
<dbReference type="HOGENOM" id="CLU_1295251_0_0_1"/>
<gene>
    <name evidence="5" type="ORF">M407DRAFT_16790</name>
</gene>
<dbReference type="PANTHER" id="PTHR47174">
    <property type="entry name" value="BRIDGING INTEGRATOR 3"/>
    <property type="match status" value="1"/>
</dbReference>
<feature type="domain" description="SH3" evidence="4">
    <location>
        <begin position="150"/>
        <end position="213"/>
    </location>
</feature>
<dbReference type="EMBL" id="KN822943">
    <property type="protein sequence ID" value="KIO34257.1"/>
    <property type="molecule type" value="Genomic_DNA"/>
</dbReference>
<evidence type="ECO:0000313" key="5">
    <source>
        <dbReference type="EMBL" id="KIO34257.1"/>
    </source>
</evidence>
<dbReference type="InterPro" id="IPR046982">
    <property type="entry name" value="BIN3/RVS161-like"/>
</dbReference>
<dbReference type="GO" id="GO:0051666">
    <property type="term" value="P:actin cortical patch localization"/>
    <property type="evidence" value="ECO:0007669"/>
    <property type="project" value="InterPro"/>
</dbReference>
<proteinExistence type="predicted"/>
<evidence type="ECO:0000259" key="4">
    <source>
        <dbReference type="PROSITE" id="PS50002"/>
    </source>
</evidence>
<keyword evidence="6" id="KW-1185">Reference proteome</keyword>
<reference evidence="6" key="2">
    <citation type="submission" date="2015-01" db="EMBL/GenBank/DDBJ databases">
        <title>Evolutionary Origins and Diversification of the Mycorrhizal Mutualists.</title>
        <authorList>
            <consortium name="DOE Joint Genome Institute"/>
            <consortium name="Mycorrhizal Genomics Consortium"/>
            <person name="Kohler A."/>
            <person name="Kuo A."/>
            <person name="Nagy L.G."/>
            <person name="Floudas D."/>
            <person name="Copeland A."/>
            <person name="Barry K.W."/>
            <person name="Cichocki N."/>
            <person name="Veneault-Fourrey C."/>
            <person name="LaButti K."/>
            <person name="Lindquist E.A."/>
            <person name="Lipzen A."/>
            <person name="Lundell T."/>
            <person name="Morin E."/>
            <person name="Murat C."/>
            <person name="Riley R."/>
            <person name="Ohm R."/>
            <person name="Sun H."/>
            <person name="Tunlid A."/>
            <person name="Henrissat B."/>
            <person name="Grigoriev I.V."/>
            <person name="Hibbett D.S."/>
            <person name="Martin F."/>
        </authorList>
    </citation>
    <scope>NUCLEOTIDE SEQUENCE [LARGE SCALE GENOMIC DNA]</scope>
    <source>
        <strain evidence="6">MUT 4182</strain>
    </source>
</reference>
<dbReference type="PRINTS" id="PR00499">
    <property type="entry name" value="P67PHOX"/>
</dbReference>
<feature type="region of interest" description="Disordered" evidence="3">
    <location>
        <begin position="38"/>
        <end position="146"/>
    </location>
</feature>
<dbReference type="Proteomes" id="UP000054248">
    <property type="component" value="Unassembled WGS sequence"/>
</dbReference>
<dbReference type="GO" id="GO:0008289">
    <property type="term" value="F:lipid binding"/>
    <property type="evidence" value="ECO:0007669"/>
    <property type="project" value="TreeGrafter"/>
</dbReference>
<dbReference type="SUPFAM" id="SSF50044">
    <property type="entry name" value="SH3-domain"/>
    <property type="match status" value="1"/>
</dbReference>
<evidence type="ECO:0000256" key="3">
    <source>
        <dbReference type="SAM" id="MobiDB-lite"/>
    </source>
</evidence>
<dbReference type="PRINTS" id="PR00452">
    <property type="entry name" value="SH3DOMAIN"/>
</dbReference>
<sequence length="213" mass="23049">MEEILWLRATTNFDLDLDVLTTPSATSGSIFPTHFESDFVPEAPAPASSPSRSFTPSYPQTQPISGPPPYADSATPSYPFREDPKPLRDMGNPSPVGNTWSDQDPFSGLAPATFDQKRRESPPPPSQSPMSNKPTRKLSVKRGLDVPAPPGAVKAIAMFDYAATEAGDLSFREGDVIYVTEKTESSNDWWTGRLAAQPSQTGIFPANFVELAG</sequence>
<dbReference type="GO" id="GO:0030479">
    <property type="term" value="C:actin cortical patch"/>
    <property type="evidence" value="ECO:0007669"/>
    <property type="project" value="TreeGrafter"/>
</dbReference>
<dbReference type="GO" id="GO:0043332">
    <property type="term" value="C:mating projection tip"/>
    <property type="evidence" value="ECO:0007669"/>
    <property type="project" value="TreeGrafter"/>
</dbReference>
<evidence type="ECO:0000256" key="2">
    <source>
        <dbReference type="PROSITE-ProRule" id="PRU00192"/>
    </source>
</evidence>
<reference evidence="5 6" key="1">
    <citation type="submission" date="2014-04" db="EMBL/GenBank/DDBJ databases">
        <authorList>
            <consortium name="DOE Joint Genome Institute"/>
            <person name="Kuo A."/>
            <person name="Girlanda M."/>
            <person name="Perotto S."/>
            <person name="Kohler A."/>
            <person name="Nagy L.G."/>
            <person name="Floudas D."/>
            <person name="Copeland A."/>
            <person name="Barry K.W."/>
            <person name="Cichocki N."/>
            <person name="Veneault-Fourrey C."/>
            <person name="LaButti K."/>
            <person name="Lindquist E.A."/>
            <person name="Lipzen A."/>
            <person name="Lundell T."/>
            <person name="Morin E."/>
            <person name="Murat C."/>
            <person name="Sun H."/>
            <person name="Tunlid A."/>
            <person name="Henrissat B."/>
            <person name="Grigoriev I.V."/>
            <person name="Hibbett D.S."/>
            <person name="Martin F."/>
            <person name="Nordberg H.P."/>
            <person name="Cantor M.N."/>
            <person name="Hua S.X."/>
        </authorList>
    </citation>
    <scope>NUCLEOTIDE SEQUENCE [LARGE SCALE GENOMIC DNA]</scope>
    <source>
        <strain evidence="5 6">MUT 4182</strain>
    </source>
</reference>
<name>A0A0C3MKL3_9AGAM</name>
<feature type="compositionally biased region" description="Low complexity" evidence="3">
    <location>
        <begin position="41"/>
        <end position="59"/>
    </location>
</feature>
<dbReference type="PROSITE" id="PS50002">
    <property type="entry name" value="SH3"/>
    <property type="match status" value="1"/>
</dbReference>
<dbReference type="STRING" id="1051891.A0A0C3MKL3"/>
<dbReference type="GO" id="GO:0097320">
    <property type="term" value="P:plasma membrane tubulation"/>
    <property type="evidence" value="ECO:0007669"/>
    <property type="project" value="TreeGrafter"/>
</dbReference>
<dbReference type="OrthoDB" id="5983572at2759"/>
<evidence type="ECO:0000313" key="6">
    <source>
        <dbReference type="Proteomes" id="UP000054248"/>
    </source>
</evidence>
<feature type="compositionally biased region" description="Polar residues" evidence="3">
    <location>
        <begin position="95"/>
        <end position="104"/>
    </location>
</feature>
<accession>A0A0C3MKL3</accession>
<evidence type="ECO:0000256" key="1">
    <source>
        <dbReference type="ARBA" id="ARBA00022443"/>
    </source>
</evidence>
<keyword evidence="1 2" id="KW-0728">SH3 domain</keyword>
<dbReference type="SMART" id="SM00326">
    <property type="entry name" value="SH3"/>
    <property type="match status" value="1"/>
</dbReference>
<dbReference type="PANTHER" id="PTHR47174:SF1">
    <property type="entry name" value="REDUCED VIABILITY UPON STARVATION PROTEIN 167"/>
    <property type="match status" value="1"/>
</dbReference>
<dbReference type="GO" id="GO:0031097">
    <property type="term" value="C:medial cortex"/>
    <property type="evidence" value="ECO:0007669"/>
    <property type="project" value="TreeGrafter"/>
</dbReference>
<dbReference type="AlphaFoldDB" id="A0A0C3MKL3"/>
<dbReference type="GO" id="GO:1990528">
    <property type="term" value="C:Rvs161p-Rvs167p complex"/>
    <property type="evidence" value="ECO:0007669"/>
    <property type="project" value="TreeGrafter"/>
</dbReference>
<dbReference type="FunFam" id="2.30.30.40:FF:000100">
    <property type="entry name" value="SH3 domain-containing YSC84-like protein 1"/>
    <property type="match status" value="1"/>
</dbReference>
<organism evidence="5 6">
    <name type="scientific">Tulasnella calospora MUT 4182</name>
    <dbReference type="NCBI Taxonomy" id="1051891"/>
    <lineage>
        <taxon>Eukaryota</taxon>
        <taxon>Fungi</taxon>
        <taxon>Dikarya</taxon>
        <taxon>Basidiomycota</taxon>
        <taxon>Agaricomycotina</taxon>
        <taxon>Agaricomycetes</taxon>
        <taxon>Cantharellales</taxon>
        <taxon>Tulasnellaceae</taxon>
        <taxon>Tulasnella</taxon>
    </lineage>
</organism>